<dbReference type="NCBIfam" id="NF004846">
    <property type="entry name" value="PRK06197.1"/>
    <property type="match status" value="1"/>
</dbReference>
<comment type="caution">
    <text evidence="3">The sequence shown here is derived from an EMBL/GenBank/DDBJ whole genome shotgun (WGS) entry which is preliminary data.</text>
</comment>
<dbReference type="InterPro" id="IPR036291">
    <property type="entry name" value="NAD(P)-bd_dom_sf"/>
</dbReference>
<dbReference type="AlphaFoldDB" id="A0A9X3MQL6"/>
<keyword evidence="4" id="KW-1185">Reference proteome</keyword>
<dbReference type="PANTHER" id="PTHR24320">
    <property type="entry name" value="RETINOL DEHYDROGENASE"/>
    <property type="match status" value="1"/>
</dbReference>
<evidence type="ECO:0000313" key="4">
    <source>
        <dbReference type="Proteomes" id="UP001149140"/>
    </source>
</evidence>
<dbReference type="InterPro" id="IPR002347">
    <property type="entry name" value="SDR_fam"/>
</dbReference>
<evidence type="ECO:0000256" key="1">
    <source>
        <dbReference type="ARBA" id="ARBA00006484"/>
    </source>
</evidence>
<evidence type="ECO:0000313" key="3">
    <source>
        <dbReference type="EMBL" id="MDA0160557.1"/>
    </source>
</evidence>
<keyword evidence="2" id="KW-0560">Oxidoreductase</keyword>
<evidence type="ECO:0000256" key="2">
    <source>
        <dbReference type="ARBA" id="ARBA00023002"/>
    </source>
</evidence>
<dbReference type="RefSeq" id="WP_270039468.1">
    <property type="nucleotide sequence ID" value="NZ_JAPDOD010000006.1"/>
</dbReference>
<dbReference type="Proteomes" id="UP001149140">
    <property type="component" value="Unassembled WGS sequence"/>
</dbReference>
<gene>
    <name evidence="3" type="ORF">OM076_09800</name>
</gene>
<dbReference type="PRINTS" id="PR00081">
    <property type="entry name" value="GDHRDH"/>
</dbReference>
<sequence length="297" mass="31720">MTSSWTPQDIPDQTGRTFVITGANSGIGLGAAKALAAKGAHVVLAVRNTAKGEEAARTIGGETEVRPLDLADLASVRAFAEATHTDVDVLINNAGVMNVPLQHTADGFEMQIGTNHLGHFALTNLLLPHIKDRVVTVASGSHRYGKIRLDDLNWEQGYKRHLAYGQAKLANLLFMAELQRRLDEAGSSVRSVGAHPGWASTNLQSRSGNRIEDTLMGIGNRLFAQTGDMGAEPTLFAATADIPGNSYAGPDGRFEMRGHPTLVSRSTAATDEETARKLWVLSENLTGVSFRGTVPVV</sequence>
<reference evidence="3" key="1">
    <citation type="submission" date="2022-10" db="EMBL/GenBank/DDBJ databases">
        <title>The WGS of Solirubrobacter ginsenosidimutans DSM 21036.</title>
        <authorList>
            <person name="Jiang Z."/>
        </authorList>
    </citation>
    <scope>NUCLEOTIDE SEQUENCE</scope>
    <source>
        <strain evidence="3">DSM 21036</strain>
    </source>
</reference>
<dbReference type="EMBL" id="JAPDOD010000006">
    <property type="protein sequence ID" value="MDA0160557.1"/>
    <property type="molecule type" value="Genomic_DNA"/>
</dbReference>
<comment type="similarity">
    <text evidence="1">Belongs to the short-chain dehydrogenases/reductases (SDR) family.</text>
</comment>
<organism evidence="3 4">
    <name type="scientific">Solirubrobacter ginsenosidimutans</name>
    <dbReference type="NCBI Taxonomy" id="490573"/>
    <lineage>
        <taxon>Bacteria</taxon>
        <taxon>Bacillati</taxon>
        <taxon>Actinomycetota</taxon>
        <taxon>Thermoleophilia</taxon>
        <taxon>Solirubrobacterales</taxon>
        <taxon>Solirubrobacteraceae</taxon>
        <taxon>Solirubrobacter</taxon>
    </lineage>
</organism>
<dbReference type="Gene3D" id="3.40.50.720">
    <property type="entry name" value="NAD(P)-binding Rossmann-like Domain"/>
    <property type="match status" value="1"/>
</dbReference>
<accession>A0A9X3MQL6</accession>
<dbReference type="PANTHER" id="PTHR24320:SF148">
    <property type="entry name" value="NAD(P)-BINDING ROSSMANN-FOLD SUPERFAMILY PROTEIN"/>
    <property type="match status" value="1"/>
</dbReference>
<dbReference type="GO" id="GO:0016491">
    <property type="term" value="F:oxidoreductase activity"/>
    <property type="evidence" value="ECO:0007669"/>
    <property type="project" value="UniProtKB-KW"/>
</dbReference>
<protein>
    <submittedName>
        <fullName evidence="3">Oxidoreductase</fullName>
    </submittedName>
</protein>
<dbReference type="Pfam" id="PF00106">
    <property type="entry name" value="adh_short"/>
    <property type="match status" value="1"/>
</dbReference>
<name>A0A9X3MQL6_9ACTN</name>
<proteinExistence type="inferred from homology"/>
<dbReference type="SUPFAM" id="SSF51735">
    <property type="entry name" value="NAD(P)-binding Rossmann-fold domains"/>
    <property type="match status" value="1"/>
</dbReference>